<dbReference type="GO" id="GO:0046872">
    <property type="term" value="F:metal ion binding"/>
    <property type="evidence" value="ECO:0007669"/>
    <property type="project" value="UniProtKB-KW"/>
</dbReference>
<dbReference type="GO" id="GO:0051536">
    <property type="term" value="F:iron-sulfur cluster binding"/>
    <property type="evidence" value="ECO:0007669"/>
    <property type="project" value="UniProtKB-KW"/>
</dbReference>
<evidence type="ECO:0000259" key="5">
    <source>
        <dbReference type="PROSITE" id="PS51918"/>
    </source>
</evidence>
<evidence type="ECO:0000313" key="7">
    <source>
        <dbReference type="Proteomes" id="UP000468327"/>
    </source>
</evidence>
<dbReference type="InterPro" id="IPR007197">
    <property type="entry name" value="rSAM"/>
</dbReference>
<dbReference type="GO" id="GO:0003824">
    <property type="term" value="F:catalytic activity"/>
    <property type="evidence" value="ECO:0007669"/>
    <property type="project" value="InterPro"/>
</dbReference>
<feature type="domain" description="Radical SAM core" evidence="5">
    <location>
        <begin position="70"/>
        <end position="276"/>
    </location>
</feature>
<comment type="caution">
    <text evidence="6">The sequence shown here is derived from an EMBL/GenBank/DDBJ whole genome shotgun (WGS) entry which is preliminary data.</text>
</comment>
<keyword evidence="4" id="KW-0411">Iron-sulfur</keyword>
<dbReference type="AlphaFoldDB" id="A0A6N8IEU2"/>
<gene>
    <name evidence="6" type="ORF">GO738_03035</name>
</gene>
<keyword evidence="3" id="KW-0408">Iron</keyword>
<accession>A0A6N8IEU2</accession>
<dbReference type="PANTHER" id="PTHR11228:SF7">
    <property type="entry name" value="PQQA PEPTIDE CYCLASE"/>
    <property type="match status" value="1"/>
</dbReference>
<protein>
    <submittedName>
        <fullName evidence="6">Radical SAM protein</fullName>
    </submittedName>
</protein>
<dbReference type="InterPro" id="IPR058240">
    <property type="entry name" value="rSAM_sf"/>
</dbReference>
<dbReference type="PROSITE" id="PS51918">
    <property type="entry name" value="RADICAL_SAM"/>
    <property type="match status" value="1"/>
</dbReference>
<dbReference type="Gene3D" id="3.20.20.70">
    <property type="entry name" value="Aldolase class I"/>
    <property type="match status" value="1"/>
</dbReference>
<dbReference type="EMBL" id="WPOC01000003">
    <property type="protein sequence ID" value="MVN14335.1"/>
    <property type="molecule type" value="Genomic_DNA"/>
</dbReference>
<dbReference type="SUPFAM" id="SSF102114">
    <property type="entry name" value="Radical SAM enzymes"/>
    <property type="match status" value="1"/>
</dbReference>
<evidence type="ECO:0000256" key="3">
    <source>
        <dbReference type="ARBA" id="ARBA00023004"/>
    </source>
</evidence>
<dbReference type="Proteomes" id="UP000468327">
    <property type="component" value="Unassembled WGS sequence"/>
</dbReference>
<keyword evidence="7" id="KW-1185">Reference proteome</keyword>
<evidence type="ECO:0000313" key="6">
    <source>
        <dbReference type="EMBL" id="MVN14335.1"/>
    </source>
</evidence>
<reference evidence="6 7" key="1">
    <citation type="submission" date="2019-11" db="EMBL/GenBank/DDBJ databases">
        <title>Whole genome shotgun sequencing (WGS) data from Adlercreutzia equolifaciens ResAG-91, Eggerthella lenta MRI-F36, MRI-F37, MRI-F40, ResAG-49, ResAG-88, ResAG-121, ResAG-145, and Gordonibacter sp. ResAG-5, ResAG-26, ResAG-43, ResAG-50, ResAG-59.</title>
        <authorList>
            <person name="Stoll D.A."/>
            <person name="Danylec N."/>
            <person name="Franz C.M.A.P."/>
            <person name="Huch M."/>
        </authorList>
    </citation>
    <scope>NUCLEOTIDE SEQUENCE [LARGE SCALE GENOMIC DNA]</scope>
    <source>
        <strain evidence="6 7">ResAG-59</strain>
    </source>
</reference>
<keyword evidence="2" id="KW-0479">Metal-binding</keyword>
<dbReference type="SFLD" id="SFLDS00029">
    <property type="entry name" value="Radical_SAM"/>
    <property type="match status" value="1"/>
</dbReference>
<dbReference type="PANTHER" id="PTHR11228">
    <property type="entry name" value="RADICAL SAM DOMAIN PROTEIN"/>
    <property type="match status" value="1"/>
</dbReference>
<dbReference type="CDD" id="cd01335">
    <property type="entry name" value="Radical_SAM"/>
    <property type="match status" value="1"/>
</dbReference>
<dbReference type="InterPro" id="IPR013785">
    <property type="entry name" value="Aldolase_TIM"/>
</dbReference>
<evidence type="ECO:0000256" key="2">
    <source>
        <dbReference type="ARBA" id="ARBA00022723"/>
    </source>
</evidence>
<name>A0A6N8IEU2_9ACTN</name>
<keyword evidence="1" id="KW-0949">S-adenosyl-L-methionine</keyword>
<dbReference type="InterPro" id="IPR050377">
    <property type="entry name" value="Radical_SAM_PqqE_MftC-like"/>
</dbReference>
<sequence>MNLEEHVRMLGEAEEDFELAMGKHGVPFEEAESSPRPKRELVARRCACHCENGGSSIWRNWISPACLACRTGEGTGSLFVDLRCTKSCYFCFNANQPHCEHFRSHERDIVLELEQAHAAGASYRCLAVTGGEPLLHKERVAAFFKRAVDLYPGVHTRLYTNGDLLDERVIADLAESGLVEIRFSVKPRDFDSCQEHAFAMMEKAVAALPDVVVEVPVIPGTLDEMKALLRRAAAIGVRGVNLLEFCFPLTNAEEFCARGLKLRKQPYRFLYDYWYNGGVPVARSECEALELVEFAAAENLEMGIHYCSADNRNSAQVNLQNKPFAASPGLQAAYPWMGRSGDDPFLKCAKAFGDDAAAVRDWAADTGVPCDFNPTVPSAAIPCTCAPAAREACPSAVLGESSNVLEEQPDGSFCMREVGVRELADQGSEKN</sequence>
<proteinExistence type="predicted"/>
<evidence type="ECO:0000256" key="4">
    <source>
        <dbReference type="ARBA" id="ARBA00023014"/>
    </source>
</evidence>
<dbReference type="Pfam" id="PF04055">
    <property type="entry name" value="Radical_SAM"/>
    <property type="match status" value="1"/>
</dbReference>
<evidence type="ECO:0000256" key="1">
    <source>
        <dbReference type="ARBA" id="ARBA00022691"/>
    </source>
</evidence>
<organism evidence="6 7">
    <name type="scientific">Gordonibacter urolithinfaciens</name>
    <dbReference type="NCBI Taxonomy" id="1335613"/>
    <lineage>
        <taxon>Bacteria</taxon>
        <taxon>Bacillati</taxon>
        <taxon>Actinomycetota</taxon>
        <taxon>Coriobacteriia</taxon>
        <taxon>Eggerthellales</taxon>
        <taxon>Eggerthellaceae</taxon>
        <taxon>Gordonibacter</taxon>
    </lineage>
</organism>